<comment type="PTM">
    <text evidence="7">Binds 1 heme group per subunit.</text>
</comment>
<keyword evidence="5 6" id="KW-0408">Iron</keyword>
<keyword evidence="1" id="KW-0813">Transport</keyword>
<feature type="signal peptide" evidence="8">
    <location>
        <begin position="1"/>
        <end position="22"/>
    </location>
</feature>
<evidence type="ECO:0000256" key="3">
    <source>
        <dbReference type="ARBA" id="ARBA00022723"/>
    </source>
</evidence>
<sequence precursor="true">MKRFTLALSATVGLFLALPAAAQFQKPEDAIKYRKSAFTVMGSHFGRIGAVVQGKAPFDAKTVADNAQIVATMSMLPFAGFVPGSDKGDTRAKPEVWTEMDKVKAGATKMQEAITALNAAAKTGNLDQIKVAFGEAGKTCKGCHDNYRKD</sequence>
<gene>
    <name evidence="9" type="ordered locus">Lcho_3537</name>
</gene>
<dbReference type="Gene3D" id="1.20.120.10">
    <property type="entry name" value="Cytochrome c/b562"/>
    <property type="match status" value="1"/>
</dbReference>
<dbReference type="InterPro" id="IPR012127">
    <property type="entry name" value="Cyt_c_prime"/>
</dbReference>
<proteinExistence type="predicted"/>
<dbReference type="GO" id="GO:0020037">
    <property type="term" value="F:heme binding"/>
    <property type="evidence" value="ECO:0007669"/>
    <property type="project" value="InterPro"/>
</dbReference>
<dbReference type="Pfam" id="PF01322">
    <property type="entry name" value="Cytochrom_C_2"/>
    <property type="match status" value="1"/>
</dbReference>
<evidence type="ECO:0000256" key="2">
    <source>
        <dbReference type="ARBA" id="ARBA00022617"/>
    </source>
</evidence>
<keyword evidence="10" id="KW-1185">Reference proteome</keyword>
<dbReference type="InterPro" id="IPR002321">
    <property type="entry name" value="Cyt_c_II"/>
</dbReference>
<evidence type="ECO:0000256" key="4">
    <source>
        <dbReference type="ARBA" id="ARBA00022982"/>
    </source>
</evidence>
<dbReference type="GO" id="GO:0022900">
    <property type="term" value="P:electron transport chain"/>
    <property type="evidence" value="ECO:0007669"/>
    <property type="project" value="InterPro"/>
</dbReference>
<dbReference type="SUPFAM" id="SSF47175">
    <property type="entry name" value="Cytochromes"/>
    <property type="match status" value="1"/>
</dbReference>
<dbReference type="GO" id="GO:0005506">
    <property type="term" value="F:iron ion binding"/>
    <property type="evidence" value="ECO:0007669"/>
    <property type="project" value="InterPro"/>
</dbReference>
<dbReference type="InterPro" id="IPR010980">
    <property type="entry name" value="Cyt_c/b562"/>
</dbReference>
<evidence type="ECO:0000256" key="5">
    <source>
        <dbReference type="ARBA" id="ARBA00023004"/>
    </source>
</evidence>
<dbReference type="HOGENOM" id="CLU_106713_4_0_4"/>
<name>B1Y490_LEPCP</name>
<dbReference type="PRINTS" id="PR00608">
    <property type="entry name" value="CYTCHROMECII"/>
</dbReference>
<accession>B1Y490</accession>
<organism evidence="9 10">
    <name type="scientific">Leptothrix cholodnii (strain ATCC 51168 / LMG 8142 / SP-6)</name>
    <name type="common">Leptothrix discophora (strain SP-6)</name>
    <dbReference type="NCBI Taxonomy" id="395495"/>
    <lineage>
        <taxon>Bacteria</taxon>
        <taxon>Pseudomonadati</taxon>
        <taxon>Pseudomonadota</taxon>
        <taxon>Betaproteobacteria</taxon>
        <taxon>Burkholderiales</taxon>
        <taxon>Sphaerotilaceae</taxon>
        <taxon>Leptothrix</taxon>
    </lineage>
</organism>
<dbReference type="GO" id="GO:0009055">
    <property type="term" value="F:electron transfer activity"/>
    <property type="evidence" value="ECO:0007669"/>
    <property type="project" value="InterPro"/>
</dbReference>
<dbReference type="eggNOG" id="COG3909">
    <property type="taxonomic scope" value="Bacteria"/>
</dbReference>
<evidence type="ECO:0000313" key="10">
    <source>
        <dbReference type="Proteomes" id="UP000001693"/>
    </source>
</evidence>
<reference evidence="9 10" key="1">
    <citation type="submission" date="2008-03" db="EMBL/GenBank/DDBJ databases">
        <title>Complete sequence of Leptothrix cholodnii SP-6.</title>
        <authorList>
            <consortium name="US DOE Joint Genome Institute"/>
            <person name="Copeland A."/>
            <person name="Lucas S."/>
            <person name="Lapidus A."/>
            <person name="Glavina del Rio T."/>
            <person name="Dalin E."/>
            <person name="Tice H."/>
            <person name="Bruce D."/>
            <person name="Goodwin L."/>
            <person name="Pitluck S."/>
            <person name="Chertkov O."/>
            <person name="Brettin T."/>
            <person name="Detter J.C."/>
            <person name="Han C."/>
            <person name="Kuske C.R."/>
            <person name="Schmutz J."/>
            <person name="Larimer F."/>
            <person name="Land M."/>
            <person name="Hauser L."/>
            <person name="Kyrpides N."/>
            <person name="Lykidis A."/>
            <person name="Emerson D."/>
            <person name="Richardson P."/>
        </authorList>
    </citation>
    <scope>NUCLEOTIDE SEQUENCE [LARGE SCALE GENOMIC DNA]</scope>
    <source>
        <strain evidence="10">ATCC 51168 / LMG 8142 / SP-6</strain>
    </source>
</reference>
<dbReference type="OrthoDB" id="5520910at2"/>
<keyword evidence="8" id="KW-0732">Signal</keyword>
<evidence type="ECO:0000256" key="1">
    <source>
        <dbReference type="ARBA" id="ARBA00022448"/>
    </source>
</evidence>
<dbReference type="KEGG" id="lch:Lcho_3537"/>
<dbReference type="PROSITE" id="PS51009">
    <property type="entry name" value="CYTCII"/>
    <property type="match status" value="1"/>
</dbReference>
<protein>
    <submittedName>
        <fullName evidence="9">Cytochrome c prime</fullName>
    </submittedName>
</protein>
<feature type="binding site" description="covalent" evidence="7">
    <location>
        <position position="143"/>
    </location>
    <ligand>
        <name>heme c</name>
        <dbReference type="ChEBI" id="CHEBI:61717"/>
    </ligand>
</feature>
<dbReference type="Proteomes" id="UP000001693">
    <property type="component" value="Chromosome"/>
</dbReference>
<dbReference type="EMBL" id="CP001013">
    <property type="protein sequence ID" value="ACB35791.1"/>
    <property type="molecule type" value="Genomic_DNA"/>
</dbReference>
<keyword evidence="3 6" id="KW-0479">Metal-binding</keyword>
<feature type="binding site" description="covalent" evidence="7">
    <location>
        <position position="140"/>
    </location>
    <ligand>
        <name>heme c</name>
        <dbReference type="ChEBI" id="CHEBI:61717"/>
    </ligand>
</feature>
<keyword evidence="2 7" id="KW-0349">Heme</keyword>
<evidence type="ECO:0000313" key="9">
    <source>
        <dbReference type="EMBL" id="ACB35791.1"/>
    </source>
</evidence>
<evidence type="ECO:0000256" key="7">
    <source>
        <dbReference type="PIRSR" id="PIRSR000027-2"/>
    </source>
</evidence>
<dbReference type="GO" id="GO:0042597">
    <property type="term" value="C:periplasmic space"/>
    <property type="evidence" value="ECO:0007669"/>
    <property type="project" value="InterPro"/>
</dbReference>
<keyword evidence="4" id="KW-0249">Electron transport</keyword>
<evidence type="ECO:0000256" key="6">
    <source>
        <dbReference type="PIRSR" id="PIRSR000027-1"/>
    </source>
</evidence>
<evidence type="ECO:0000256" key="8">
    <source>
        <dbReference type="SAM" id="SignalP"/>
    </source>
</evidence>
<dbReference type="InterPro" id="IPR015984">
    <property type="entry name" value="Cyt_c_prime_subgr"/>
</dbReference>
<dbReference type="PIRSF" id="PIRSF000027">
    <property type="entry name" value="Cytc_c_prime"/>
    <property type="match status" value="1"/>
</dbReference>
<feature type="chain" id="PRO_5002773008" evidence="8">
    <location>
        <begin position="23"/>
        <end position="150"/>
    </location>
</feature>
<dbReference type="STRING" id="395495.Lcho_3537"/>
<dbReference type="AlphaFoldDB" id="B1Y490"/>
<feature type="binding site" description="axial binding residue" evidence="6">
    <location>
        <position position="144"/>
    </location>
    <ligand>
        <name>heme c</name>
        <dbReference type="ChEBI" id="CHEBI:61717"/>
    </ligand>
    <ligandPart>
        <name>Fe</name>
        <dbReference type="ChEBI" id="CHEBI:18248"/>
    </ligandPart>
</feature>
<dbReference type="RefSeq" id="WP_012348538.1">
    <property type="nucleotide sequence ID" value="NC_010524.1"/>
</dbReference>